<feature type="domain" description="Ketoreductase" evidence="3">
    <location>
        <begin position="7"/>
        <end position="191"/>
    </location>
</feature>
<dbReference type="InterPro" id="IPR002347">
    <property type="entry name" value="SDR_fam"/>
</dbReference>
<proteinExistence type="inferred from homology"/>
<dbReference type="SUPFAM" id="SSF51735">
    <property type="entry name" value="NAD(P)-binding Rossmann-fold domains"/>
    <property type="match status" value="1"/>
</dbReference>
<reference evidence="5" key="1">
    <citation type="submission" date="2018-04" db="EMBL/GenBank/DDBJ databases">
        <authorList>
            <person name="Liu S."/>
            <person name="Wang Z."/>
            <person name="Li J."/>
        </authorList>
    </citation>
    <scope>NUCLEOTIDE SEQUENCE [LARGE SCALE GENOMIC DNA]</scope>
    <source>
        <strain evidence="5">622</strain>
    </source>
</reference>
<organism evidence="4 5">
    <name type="scientific">Mycetocola zhujimingii</name>
    <dbReference type="NCBI Taxonomy" id="2079792"/>
    <lineage>
        <taxon>Bacteria</taxon>
        <taxon>Bacillati</taxon>
        <taxon>Actinomycetota</taxon>
        <taxon>Actinomycetes</taxon>
        <taxon>Micrococcales</taxon>
        <taxon>Microbacteriaceae</taxon>
        <taxon>Mycetocola</taxon>
    </lineage>
</organism>
<protein>
    <submittedName>
        <fullName evidence="4">3-oxoacyl-ACP reductase</fullName>
    </submittedName>
</protein>
<evidence type="ECO:0000259" key="3">
    <source>
        <dbReference type="SMART" id="SM00822"/>
    </source>
</evidence>
<evidence type="ECO:0000313" key="4">
    <source>
        <dbReference type="EMBL" id="PWC06063.1"/>
    </source>
</evidence>
<dbReference type="RefSeq" id="WP_108963592.1">
    <property type="nucleotide sequence ID" value="NZ_QEFB01000017.1"/>
</dbReference>
<dbReference type="SMART" id="SM00822">
    <property type="entry name" value="PKS_KR"/>
    <property type="match status" value="1"/>
</dbReference>
<evidence type="ECO:0000256" key="1">
    <source>
        <dbReference type="ARBA" id="ARBA00006484"/>
    </source>
</evidence>
<evidence type="ECO:0000256" key="2">
    <source>
        <dbReference type="ARBA" id="ARBA00023002"/>
    </source>
</evidence>
<dbReference type="AlphaFoldDB" id="A0A2U1TBA3"/>
<sequence>MTENTPRIAVVTGGNRGLGRATALALAERGFAVVLTYRGDADEASRIVEEIRAAGGDAIAARLDLADVASFAEFTASLRRDIEERWGRSAIDVLVNNAGIGLFGALEDVTVDQFDALFGTNVRGTFFLIQALAPHIADGGRIINVSTSLTRHVSPGTSLYAASKTAVEALTRSLAVELGPRGIRVNSIAPGPTATDFNGGAMRDDHDLRSHLADNTALGRVGQPDEIADAITALASSELRWMTAERIEVSGGALL</sequence>
<comment type="caution">
    <text evidence="4">The sequence shown here is derived from an EMBL/GenBank/DDBJ whole genome shotgun (WGS) entry which is preliminary data.</text>
</comment>
<dbReference type="PRINTS" id="PR00080">
    <property type="entry name" value="SDRFAMILY"/>
</dbReference>
<dbReference type="Pfam" id="PF13561">
    <property type="entry name" value="adh_short_C2"/>
    <property type="match status" value="1"/>
</dbReference>
<keyword evidence="5" id="KW-1185">Reference proteome</keyword>
<name>A0A2U1TBA3_9MICO</name>
<keyword evidence="2" id="KW-0560">Oxidoreductase</keyword>
<dbReference type="PANTHER" id="PTHR43639">
    <property type="entry name" value="OXIDOREDUCTASE, SHORT-CHAIN DEHYDROGENASE/REDUCTASE FAMILY (AFU_ORTHOLOGUE AFUA_5G02870)"/>
    <property type="match status" value="1"/>
</dbReference>
<dbReference type="InterPro" id="IPR036291">
    <property type="entry name" value="NAD(P)-bd_dom_sf"/>
</dbReference>
<dbReference type="EMBL" id="QEFB01000017">
    <property type="protein sequence ID" value="PWC06063.1"/>
    <property type="molecule type" value="Genomic_DNA"/>
</dbReference>
<comment type="similarity">
    <text evidence="1">Belongs to the short-chain dehydrogenases/reductases (SDR) family.</text>
</comment>
<dbReference type="InterPro" id="IPR057326">
    <property type="entry name" value="KR_dom"/>
</dbReference>
<accession>A0A2U1TBA3</accession>
<evidence type="ECO:0000313" key="5">
    <source>
        <dbReference type="Proteomes" id="UP000244962"/>
    </source>
</evidence>
<dbReference type="Proteomes" id="UP000244962">
    <property type="component" value="Unassembled WGS sequence"/>
</dbReference>
<dbReference type="GO" id="GO:0016491">
    <property type="term" value="F:oxidoreductase activity"/>
    <property type="evidence" value="ECO:0007669"/>
    <property type="project" value="UniProtKB-KW"/>
</dbReference>
<dbReference type="PRINTS" id="PR00081">
    <property type="entry name" value="GDHRDH"/>
</dbReference>
<gene>
    <name evidence="4" type="ORF">DF223_13625</name>
</gene>
<dbReference type="Gene3D" id="3.40.50.720">
    <property type="entry name" value="NAD(P)-binding Rossmann-like Domain"/>
    <property type="match status" value="1"/>
</dbReference>
<dbReference type="PANTHER" id="PTHR43639:SF1">
    <property type="entry name" value="SHORT-CHAIN DEHYDROGENASE_REDUCTASE FAMILY PROTEIN"/>
    <property type="match status" value="1"/>
</dbReference>
<dbReference type="FunFam" id="3.40.50.720:FF:000084">
    <property type="entry name" value="Short-chain dehydrogenase reductase"/>
    <property type="match status" value="1"/>
</dbReference>